<dbReference type="SUPFAM" id="SSF53448">
    <property type="entry name" value="Nucleotide-diphospho-sugar transferases"/>
    <property type="match status" value="1"/>
</dbReference>
<dbReference type="InterPro" id="IPR029044">
    <property type="entry name" value="Nucleotide-diphossugar_trans"/>
</dbReference>
<dbReference type="CDD" id="cd02511">
    <property type="entry name" value="Beta4Glucosyltransferase"/>
    <property type="match status" value="1"/>
</dbReference>
<comment type="caution">
    <text evidence="2">The sequence shown here is derived from an EMBL/GenBank/DDBJ whole genome shotgun (WGS) entry which is preliminary data.</text>
</comment>
<dbReference type="InterPro" id="IPR001173">
    <property type="entry name" value="Glyco_trans_2-like"/>
</dbReference>
<dbReference type="Gene3D" id="1.25.40.10">
    <property type="entry name" value="Tetratricopeptide repeat domain"/>
    <property type="match status" value="1"/>
</dbReference>
<dbReference type="AlphaFoldDB" id="A0A4Q7PNU0"/>
<dbReference type="OrthoDB" id="9815923at2"/>
<evidence type="ECO:0000259" key="1">
    <source>
        <dbReference type="Pfam" id="PF00535"/>
    </source>
</evidence>
<dbReference type="Gene3D" id="3.90.550.10">
    <property type="entry name" value="Spore Coat Polysaccharide Biosynthesis Protein SpsA, Chain A"/>
    <property type="match status" value="1"/>
</dbReference>
<keyword evidence="2" id="KW-0808">Transferase</keyword>
<reference evidence="2 3" key="1">
    <citation type="submission" date="2019-02" db="EMBL/GenBank/DDBJ databases">
        <title>Genomic Encyclopedia of Type Strains, Phase IV (KMG-IV): sequencing the most valuable type-strain genomes for metagenomic binning, comparative biology and taxonomic classification.</title>
        <authorList>
            <person name="Goeker M."/>
        </authorList>
    </citation>
    <scope>NUCLEOTIDE SEQUENCE [LARGE SCALE GENOMIC DNA]</scope>
    <source>
        <strain evidence="2 3">DSM 29486</strain>
    </source>
</reference>
<dbReference type="Pfam" id="PF00535">
    <property type="entry name" value="Glycos_transf_2"/>
    <property type="match status" value="1"/>
</dbReference>
<dbReference type="SUPFAM" id="SSF48452">
    <property type="entry name" value="TPR-like"/>
    <property type="match status" value="1"/>
</dbReference>
<dbReference type="PANTHER" id="PTHR43630:SF2">
    <property type="entry name" value="GLYCOSYLTRANSFERASE"/>
    <property type="match status" value="1"/>
</dbReference>
<gene>
    <name evidence="2" type="ORF">EV209_0014</name>
</gene>
<feature type="domain" description="Glycosyltransferase 2-like" evidence="1">
    <location>
        <begin position="5"/>
        <end position="142"/>
    </location>
</feature>
<dbReference type="PANTHER" id="PTHR43630">
    <property type="entry name" value="POLY-BETA-1,6-N-ACETYL-D-GLUCOSAMINE SYNTHASE"/>
    <property type="match status" value="1"/>
</dbReference>
<sequence length="355" mass="41602">MKTISLCMIVKDEEEVLERCLRPVRPFVEEIIIADTGSKDSTKVIAAGYADQVYSFPWNDDFAAARNFAFSKASMDYCMWLDADDVMTQENLEKLKIWKNQEDRADVVMMKYLTGVDEKGRPSLSYYRERLLKNHSGFWWKGKVHEAIPLAGTIQYTDMEVLHQKVKKGDPDRNLRIYENMRKEGGLQEPREWFYYGRELYDHQNYSRALEVLHHFQEMPGAWLENKIESCLQAAACQEALGNETEAMGELVRSFLWSAPRAEICCEIGRLWMKQKQWKNAAAWYQQALRDTRSLQSGAFIREDCRGFLPAIQLCVCYDHMGSRKRAYGYHCLAKKFRPDSEWVLYNDRYFSDTN</sequence>
<evidence type="ECO:0000313" key="2">
    <source>
        <dbReference type="EMBL" id="RZT01916.1"/>
    </source>
</evidence>
<dbReference type="Proteomes" id="UP000292927">
    <property type="component" value="Unassembled WGS sequence"/>
</dbReference>
<name>A0A4Q7PNU0_9FIRM</name>
<dbReference type="InterPro" id="IPR011990">
    <property type="entry name" value="TPR-like_helical_dom_sf"/>
</dbReference>
<keyword evidence="3" id="KW-1185">Reference proteome</keyword>
<evidence type="ECO:0000313" key="3">
    <source>
        <dbReference type="Proteomes" id="UP000292927"/>
    </source>
</evidence>
<dbReference type="EMBL" id="SGXF01000001">
    <property type="protein sequence ID" value="RZT01916.1"/>
    <property type="molecule type" value="Genomic_DNA"/>
</dbReference>
<organism evidence="2 3">
    <name type="scientific">Cuneatibacter caecimuris</name>
    <dbReference type="NCBI Taxonomy" id="1796618"/>
    <lineage>
        <taxon>Bacteria</taxon>
        <taxon>Bacillati</taxon>
        <taxon>Bacillota</taxon>
        <taxon>Clostridia</taxon>
        <taxon>Lachnospirales</taxon>
        <taxon>Lachnospiraceae</taxon>
        <taxon>Cuneatibacter</taxon>
    </lineage>
</organism>
<proteinExistence type="predicted"/>
<dbReference type="RefSeq" id="WP_130431843.1">
    <property type="nucleotide sequence ID" value="NZ_SGXF01000001.1"/>
</dbReference>
<accession>A0A4Q7PNU0</accession>
<dbReference type="GO" id="GO:0016740">
    <property type="term" value="F:transferase activity"/>
    <property type="evidence" value="ECO:0007669"/>
    <property type="project" value="UniProtKB-KW"/>
</dbReference>
<protein>
    <submittedName>
        <fullName evidence="2">Glycosyltransferase involved in cell wall biosynthesis</fullName>
    </submittedName>
</protein>